<dbReference type="PROSITE" id="PS51938">
    <property type="entry name" value="SUZ_C"/>
    <property type="match status" value="1"/>
</dbReference>
<dbReference type="AlphaFoldDB" id="F0XFU5"/>
<dbReference type="InterPro" id="IPR024642">
    <property type="entry name" value="SUZ-C"/>
</dbReference>
<dbReference type="OrthoDB" id="5422283at2759"/>
<feature type="compositionally biased region" description="Gly residues" evidence="1">
    <location>
        <begin position="210"/>
        <end position="235"/>
    </location>
</feature>
<dbReference type="STRING" id="655863.F0XFU5"/>
<dbReference type="EMBL" id="GL629765">
    <property type="protein sequence ID" value="EFX03454.1"/>
    <property type="molecule type" value="Genomic_DNA"/>
</dbReference>
<evidence type="ECO:0000259" key="2">
    <source>
        <dbReference type="PROSITE" id="PS51938"/>
    </source>
</evidence>
<dbReference type="RefSeq" id="XP_014172936.1">
    <property type="nucleotide sequence ID" value="XM_014317461.1"/>
</dbReference>
<protein>
    <recommendedName>
        <fullName evidence="2">SUZ-C domain-containing protein</fullName>
    </recommendedName>
</protein>
<feature type="region of interest" description="Disordered" evidence="1">
    <location>
        <begin position="1"/>
        <end position="37"/>
    </location>
</feature>
<feature type="domain" description="SUZ-C" evidence="2">
    <location>
        <begin position="260"/>
        <end position="322"/>
    </location>
</feature>
<dbReference type="GeneID" id="25976962"/>
<dbReference type="Proteomes" id="UP000007796">
    <property type="component" value="Unassembled WGS sequence"/>
</dbReference>
<feature type="compositionally biased region" description="Basic and acidic residues" evidence="1">
    <location>
        <begin position="134"/>
        <end position="153"/>
    </location>
</feature>
<organism evidence="4">
    <name type="scientific">Grosmannia clavigera (strain kw1407 / UAMH 11150)</name>
    <name type="common">Blue stain fungus</name>
    <name type="synonym">Graphiocladiella clavigera</name>
    <dbReference type="NCBI Taxonomy" id="655863"/>
    <lineage>
        <taxon>Eukaryota</taxon>
        <taxon>Fungi</taxon>
        <taxon>Dikarya</taxon>
        <taxon>Ascomycota</taxon>
        <taxon>Pezizomycotina</taxon>
        <taxon>Sordariomycetes</taxon>
        <taxon>Sordariomycetidae</taxon>
        <taxon>Ophiostomatales</taxon>
        <taxon>Ophiostomataceae</taxon>
        <taxon>Leptographium</taxon>
    </lineage>
</organism>
<proteinExistence type="predicted"/>
<feature type="compositionally biased region" description="Gly residues" evidence="1">
    <location>
        <begin position="270"/>
        <end position="283"/>
    </location>
</feature>
<name>F0XFU5_GROCL</name>
<reference evidence="3 4" key="1">
    <citation type="journal article" date="2011" name="Proc. Natl. Acad. Sci. U.S.A.">
        <title>Genome and transcriptome analyses of the mountain pine beetle-fungal symbiont Grosmannia clavigera, a lodgepole pine pathogen.</title>
        <authorList>
            <person name="DiGuistini S."/>
            <person name="Wang Y."/>
            <person name="Liao N.Y."/>
            <person name="Taylor G."/>
            <person name="Tanguay P."/>
            <person name="Feau N."/>
            <person name="Henrissat B."/>
            <person name="Chan S.K."/>
            <person name="Hesse-Orce U."/>
            <person name="Alamouti S.M."/>
            <person name="Tsui C.K.M."/>
            <person name="Docking R.T."/>
            <person name="Levasseur A."/>
            <person name="Haridas S."/>
            <person name="Robertson G."/>
            <person name="Birol I."/>
            <person name="Holt R.A."/>
            <person name="Marra M.A."/>
            <person name="Hamelin R.C."/>
            <person name="Hirst M."/>
            <person name="Jones S.J.M."/>
            <person name="Bohlmann J."/>
            <person name="Breuil C."/>
        </authorList>
    </citation>
    <scope>NUCLEOTIDE SEQUENCE [LARGE SCALE GENOMIC DNA]</scope>
    <source>
        <strain evidence="4">kw1407 / UAMH 11150</strain>
    </source>
</reference>
<dbReference type="InParanoid" id="F0XFU5"/>
<feature type="compositionally biased region" description="Low complexity" evidence="1">
    <location>
        <begin position="168"/>
        <end position="200"/>
    </location>
</feature>
<accession>F0XFU5</accession>
<evidence type="ECO:0000256" key="1">
    <source>
        <dbReference type="SAM" id="MobiDB-lite"/>
    </source>
</evidence>
<keyword evidence="4" id="KW-1185">Reference proteome</keyword>
<dbReference type="HOGENOM" id="CLU_060774_0_0_1"/>
<dbReference type="eggNOG" id="ENOG502SDN7">
    <property type="taxonomic scope" value="Eukaryota"/>
</dbReference>
<gene>
    <name evidence="3" type="ORF">CMQ_382</name>
</gene>
<evidence type="ECO:0000313" key="3">
    <source>
        <dbReference type="EMBL" id="EFX03454.1"/>
    </source>
</evidence>
<evidence type="ECO:0000313" key="4">
    <source>
        <dbReference type="Proteomes" id="UP000007796"/>
    </source>
</evidence>
<feature type="region of interest" description="Disordered" evidence="1">
    <location>
        <begin position="110"/>
        <end position="325"/>
    </location>
</feature>
<sequence>MTKKTGPTAWDDDWESQADKEDKETGGAPLTAEPVVLSRAERLAKHKEEQRRLWKSADEPEDFPFLAVSSSIPVGAIGIKPAMKVLSRKPAPQMIKRRDPVTGLEQLTIRDDAAEAAAEAEAEAARNQLTPEQMRQRQQREREEKQRKYDQARAKIFGEPLPRGGAGAPAATAAGASTATIPATAAATAAAAGSSSVASSRQVSPISPAGGYGNNGNRGRGRGRGNNGGGGGGYGRRAQQAGHAGSGTASRELFDPSYLPRTTGPHQRRGGGGPGNGGSGSGSDMGWSPSPSRSGTPRDDDYVIRAPRGPDGSGRGGFGFARRGS</sequence>